<accession>A0AAW0SUI6</accession>
<evidence type="ECO:0000259" key="6">
    <source>
        <dbReference type="Pfam" id="PF00135"/>
    </source>
</evidence>
<proteinExistence type="inferred from homology"/>
<feature type="region of interest" description="Disordered" evidence="5">
    <location>
        <begin position="244"/>
        <end position="269"/>
    </location>
</feature>
<evidence type="ECO:0000256" key="5">
    <source>
        <dbReference type="SAM" id="MobiDB-lite"/>
    </source>
</evidence>
<dbReference type="InterPro" id="IPR002018">
    <property type="entry name" value="CarbesteraseB"/>
</dbReference>
<dbReference type="SUPFAM" id="SSF53474">
    <property type="entry name" value="alpha/beta-Hydrolases"/>
    <property type="match status" value="1"/>
</dbReference>
<evidence type="ECO:0000313" key="7">
    <source>
        <dbReference type="EMBL" id="KAK8379070.1"/>
    </source>
</evidence>
<dbReference type="PANTHER" id="PTHR43142">
    <property type="entry name" value="CARBOXYLIC ESTER HYDROLASE"/>
    <property type="match status" value="1"/>
</dbReference>
<evidence type="ECO:0000256" key="3">
    <source>
        <dbReference type="ARBA" id="ARBA00022801"/>
    </source>
</evidence>
<comment type="similarity">
    <text evidence="1">Belongs to the type-B carboxylesterase/lipase family.</text>
</comment>
<dbReference type="Proteomes" id="UP001487740">
    <property type="component" value="Unassembled WGS sequence"/>
</dbReference>
<keyword evidence="4" id="KW-0325">Glycoprotein</keyword>
<feature type="compositionally biased region" description="Low complexity" evidence="5">
    <location>
        <begin position="247"/>
        <end position="256"/>
    </location>
</feature>
<dbReference type="EMBL" id="JARAKH010000043">
    <property type="protein sequence ID" value="KAK8379070.1"/>
    <property type="molecule type" value="Genomic_DNA"/>
</dbReference>
<gene>
    <name evidence="7" type="ORF">O3P69_019114</name>
</gene>
<keyword evidence="2" id="KW-0719">Serine esterase</keyword>
<dbReference type="PANTHER" id="PTHR43142:SF1">
    <property type="entry name" value="CARBOXYLIC ESTER HYDROLASE"/>
    <property type="match status" value="1"/>
</dbReference>
<dbReference type="GO" id="GO:0052689">
    <property type="term" value="F:carboxylic ester hydrolase activity"/>
    <property type="evidence" value="ECO:0007669"/>
    <property type="project" value="UniProtKB-KW"/>
</dbReference>
<name>A0AAW0SUI6_SCYPA</name>
<evidence type="ECO:0000256" key="2">
    <source>
        <dbReference type="ARBA" id="ARBA00022487"/>
    </source>
</evidence>
<evidence type="ECO:0000256" key="4">
    <source>
        <dbReference type="ARBA" id="ARBA00023180"/>
    </source>
</evidence>
<dbReference type="Pfam" id="PF00135">
    <property type="entry name" value="COesterase"/>
    <property type="match status" value="1"/>
</dbReference>
<protein>
    <recommendedName>
        <fullName evidence="6">Carboxylesterase type B domain-containing protein</fullName>
    </recommendedName>
</protein>
<keyword evidence="8" id="KW-1185">Reference proteome</keyword>
<keyword evidence="3" id="KW-0378">Hydrolase</keyword>
<organism evidence="7 8">
    <name type="scientific">Scylla paramamosain</name>
    <name type="common">Mud crab</name>
    <dbReference type="NCBI Taxonomy" id="85552"/>
    <lineage>
        <taxon>Eukaryota</taxon>
        <taxon>Metazoa</taxon>
        <taxon>Ecdysozoa</taxon>
        <taxon>Arthropoda</taxon>
        <taxon>Crustacea</taxon>
        <taxon>Multicrustacea</taxon>
        <taxon>Malacostraca</taxon>
        <taxon>Eumalacostraca</taxon>
        <taxon>Eucarida</taxon>
        <taxon>Decapoda</taxon>
        <taxon>Pleocyemata</taxon>
        <taxon>Brachyura</taxon>
        <taxon>Eubrachyura</taxon>
        <taxon>Portunoidea</taxon>
        <taxon>Portunidae</taxon>
        <taxon>Portuninae</taxon>
        <taxon>Scylla</taxon>
    </lineage>
</organism>
<dbReference type="InterPro" id="IPR029058">
    <property type="entry name" value="AB_hydrolase_fold"/>
</dbReference>
<evidence type="ECO:0000313" key="8">
    <source>
        <dbReference type="Proteomes" id="UP001487740"/>
    </source>
</evidence>
<evidence type="ECO:0000256" key="1">
    <source>
        <dbReference type="ARBA" id="ARBA00005964"/>
    </source>
</evidence>
<sequence>MPPQAAEGWEGTLDATHPRQPCAQAALGIMEGVEDCLYLFVYTPKKQNGSLPVVVWLHGGAFVVGGAASLRENLLMDRNVVLVVPQYRLGLLGFFHTPSGTSGGNMGALDQVWALRWVQENIHAFGGDRGRVTLAGDCAGGASALYHMLSPLSVGLFHRVISFSGAPLTPWALYTHNHRFLLILANYVKCPAHDQKLTVKCFQELGVDELLHPVQMMCEARDPLVGNHRLSPVVQDPERTPAESLFLPHHPLTPLTNGPPPGTRTDESD</sequence>
<feature type="domain" description="Carboxylesterase type B" evidence="6">
    <location>
        <begin position="2"/>
        <end position="257"/>
    </location>
</feature>
<reference evidence="7 8" key="1">
    <citation type="submission" date="2023-03" db="EMBL/GenBank/DDBJ databases">
        <title>High-quality genome of Scylla paramamosain provides insights in environmental adaptation.</title>
        <authorList>
            <person name="Zhang L."/>
        </authorList>
    </citation>
    <scope>NUCLEOTIDE SEQUENCE [LARGE SCALE GENOMIC DNA]</scope>
    <source>
        <strain evidence="7">LZ_2023a</strain>
        <tissue evidence="7">Muscle</tissue>
    </source>
</reference>
<dbReference type="AlphaFoldDB" id="A0AAW0SUI6"/>
<dbReference type="Gene3D" id="3.40.50.1820">
    <property type="entry name" value="alpha/beta hydrolase"/>
    <property type="match status" value="1"/>
</dbReference>
<comment type="caution">
    <text evidence="7">The sequence shown here is derived from an EMBL/GenBank/DDBJ whole genome shotgun (WGS) entry which is preliminary data.</text>
</comment>